<name>A0ACC1JSE8_9FUNG</name>
<dbReference type="EMBL" id="JANBUJ010001772">
    <property type="protein sequence ID" value="KAJ2766183.1"/>
    <property type="molecule type" value="Genomic_DNA"/>
</dbReference>
<accession>A0ACC1JSE8</accession>
<reference evidence="1" key="1">
    <citation type="submission" date="2022-07" db="EMBL/GenBank/DDBJ databases">
        <title>Phylogenomic reconstructions and comparative analyses of Kickxellomycotina fungi.</title>
        <authorList>
            <person name="Reynolds N.K."/>
            <person name="Stajich J.E."/>
            <person name="Barry K."/>
            <person name="Grigoriev I.V."/>
            <person name="Crous P."/>
            <person name="Smith M.E."/>
        </authorList>
    </citation>
    <scope>NUCLEOTIDE SEQUENCE</scope>
    <source>
        <strain evidence="1">CBS 109366</strain>
    </source>
</reference>
<keyword evidence="2" id="KW-1185">Reference proteome</keyword>
<gene>
    <name evidence="1" type="ORF">IWQ57_004477</name>
</gene>
<evidence type="ECO:0000313" key="2">
    <source>
        <dbReference type="Proteomes" id="UP001140234"/>
    </source>
</evidence>
<protein>
    <submittedName>
        <fullName evidence="1">Uncharacterized protein</fullName>
    </submittedName>
</protein>
<dbReference type="Proteomes" id="UP001140234">
    <property type="component" value="Unassembled WGS sequence"/>
</dbReference>
<organism evidence="1 2">
    <name type="scientific">Coemansia nantahalensis</name>
    <dbReference type="NCBI Taxonomy" id="2789366"/>
    <lineage>
        <taxon>Eukaryota</taxon>
        <taxon>Fungi</taxon>
        <taxon>Fungi incertae sedis</taxon>
        <taxon>Zoopagomycota</taxon>
        <taxon>Kickxellomycotina</taxon>
        <taxon>Kickxellomycetes</taxon>
        <taxon>Kickxellales</taxon>
        <taxon>Kickxellaceae</taxon>
        <taxon>Coemansia</taxon>
    </lineage>
</organism>
<sequence>MSQQRTYTDKFKERETAAENKYAHDKEKAQLEALRAKLDKAAKDVDALEAEIKKRDGAKKQDETKK</sequence>
<comment type="caution">
    <text evidence="1">The sequence shown here is derived from an EMBL/GenBank/DDBJ whole genome shotgun (WGS) entry which is preliminary data.</text>
</comment>
<proteinExistence type="predicted"/>
<evidence type="ECO:0000313" key="1">
    <source>
        <dbReference type="EMBL" id="KAJ2766183.1"/>
    </source>
</evidence>